<feature type="transmembrane region" description="Helical" evidence="10">
    <location>
        <begin position="99"/>
        <end position="118"/>
    </location>
</feature>
<keyword evidence="13" id="KW-1185">Reference proteome</keyword>
<evidence type="ECO:0000256" key="3">
    <source>
        <dbReference type="ARBA" id="ARBA00022692"/>
    </source>
</evidence>
<evidence type="ECO:0000256" key="7">
    <source>
        <dbReference type="ARBA" id="ARBA00035120"/>
    </source>
</evidence>
<evidence type="ECO:0000256" key="10">
    <source>
        <dbReference type="HAMAP-Rule" id="MF_00454"/>
    </source>
</evidence>
<feature type="binding site" evidence="10">
    <location>
        <position position="113"/>
    </location>
    <ligand>
        <name>Na(+)</name>
        <dbReference type="ChEBI" id="CHEBI:29101"/>
        <note>structural</note>
    </ligand>
</feature>
<keyword evidence="10" id="KW-0406">Ion transport</keyword>
<evidence type="ECO:0000256" key="9">
    <source>
        <dbReference type="ARBA" id="ARBA00049940"/>
    </source>
</evidence>
<keyword evidence="10" id="KW-0813">Transport</keyword>
<evidence type="ECO:0000256" key="8">
    <source>
        <dbReference type="ARBA" id="ARBA00035585"/>
    </source>
</evidence>
<dbReference type="InterPro" id="IPR036259">
    <property type="entry name" value="MFS_trans_sf"/>
</dbReference>
<comment type="caution">
    <text evidence="12">The sequence shown here is derived from an EMBL/GenBank/DDBJ whole genome shotgun (WGS) entry which is preliminary data.</text>
</comment>
<evidence type="ECO:0000256" key="4">
    <source>
        <dbReference type="ARBA" id="ARBA00022989"/>
    </source>
</evidence>
<comment type="subcellular location">
    <subcellularLocation>
        <location evidence="1 10">Cell membrane</location>
        <topology evidence="1 10">Multi-pass membrane protein</topology>
    </subcellularLocation>
</comment>
<evidence type="ECO:0000256" key="1">
    <source>
        <dbReference type="ARBA" id="ARBA00004651"/>
    </source>
</evidence>
<evidence type="ECO:0000256" key="6">
    <source>
        <dbReference type="ARBA" id="ARBA00023303"/>
    </source>
</evidence>
<organism evidence="12 13">
    <name type="scientific">Sinomonas terricola</name>
    <dbReference type="NCBI Taxonomy" id="3110330"/>
    <lineage>
        <taxon>Bacteria</taxon>
        <taxon>Bacillati</taxon>
        <taxon>Actinomycetota</taxon>
        <taxon>Actinomycetes</taxon>
        <taxon>Micrococcales</taxon>
        <taxon>Micrococcaceae</taxon>
        <taxon>Sinomonas</taxon>
    </lineage>
</organism>
<comment type="similarity">
    <text evidence="7 10">Belongs to the fluoride channel Fluc/FEX (TC 1.A.43) family.</text>
</comment>
<dbReference type="HAMAP" id="MF_00454">
    <property type="entry name" value="FluC"/>
    <property type="match status" value="1"/>
</dbReference>
<sequence>MEPAEKEAAARQRSQNPDEGTLGARAAHRPLHLNPRYVLIVVGGGIAGALCRYWLGITLPAPGDWPLPTLVINLAGAFVLGILLEALARRGPDEGGLRVLRLLIGTGFIGAFTTYSTFAVESVKLFAAGRGLEGLGYVAATVLGGILASALGIWAAAYRHARSAR</sequence>
<comment type="activity regulation">
    <text evidence="10">Na(+) is not transported, but it plays an essential structural role and its presence is essential for fluoride channel function.</text>
</comment>
<keyword evidence="6 10" id="KW-0407">Ion channel</keyword>
<accession>A0ABU5T743</accession>
<keyword evidence="3 10" id="KW-0812">Transmembrane</keyword>
<keyword evidence="10" id="KW-0915">Sodium</keyword>
<feature type="binding site" evidence="10">
    <location>
        <position position="110"/>
    </location>
    <ligand>
        <name>Na(+)</name>
        <dbReference type="ChEBI" id="CHEBI:29101"/>
        <note>structural</note>
    </ligand>
</feature>
<dbReference type="PANTHER" id="PTHR28259:SF1">
    <property type="entry name" value="FLUORIDE EXPORT PROTEIN 1-RELATED"/>
    <property type="match status" value="1"/>
</dbReference>
<reference evidence="12 13" key="1">
    <citation type="submission" date="2023-12" db="EMBL/GenBank/DDBJ databases">
        <title>Sinomonas terricola sp. nov, isolated from litchi orchard soil in Guangdong, PR China.</title>
        <authorList>
            <person name="Jiaxin W."/>
            <person name="Yang Z."/>
            <person name="Honghui Z."/>
        </authorList>
    </citation>
    <scope>NUCLEOTIDE SEQUENCE [LARGE SCALE GENOMIC DNA]</scope>
    <source>
        <strain evidence="12 13">JGH33</strain>
    </source>
</reference>
<protein>
    <recommendedName>
        <fullName evidence="10">Fluoride-specific ion channel FluC</fullName>
    </recommendedName>
</protein>
<evidence type="ECO:0000313" key="13">
    <source>
        <dbReference type="Proteomes" id="UP001304769"/>
    </source>
</evidence>
<dbReference type="NCBIfam" id="TIGR00494">
    <property type="entry name" value="crcB"/>
    <property type="match status" value="1"/>
</dbReference>
<keyword evidence="4 10" id="KW-1133">Transmembrane helix</keyword>
<feature type="transmembrane region" description="Helical" evidence="10">
    <location>
        <begin position="138"/>
        <end position="158"/>
    </location>
</feature>
<evidence type="ECO:0000256" key="2">
    <source>
        <dbReference type="ARBA" id="ARBA00022475"/>
    </source>
</evidence>
<gene>
    <name evidence="10 12" type="primary">crcB</name>
    <name evidence="10" type="synonym">fluC</name>
    <name evidence="12" type="ORF">SPF06_11810</name>
</gene>
<comment type="function">
    <text evidence="9 10">Fluoride-specific ion channel. Important for reducing fluoride concentration in the cell, thus reducing its toxicity.</text>
</comment>
<dbReference type="SUPFAM" id="SSF103473">
    <property type="entry name" value="MFS general substrate transporter"/>
    <property type="match status" value="1"/>
</dbReference>
<keyword evidence="2 10" id="KW-1003">Cell membrane</keyword>
<comment type="catalytic activity">
    <reaction evidence="8">
        <text>fluoride(in) = fluoride(out)</text>
        <dbReference type="Rhea" id="RHEA:76159"/>
        <dbReference type="ChEBI" id="CHEBI:17051"/>
    </reaction>
    <physiologicalReaction direction="left-to-right" evidence="8">
        <dbReference type="Rhea" id="RHEA:76160"/>
    </physiologicalReaction>
</comment>
<dbReference type="EMBL" id="JAYGGQ010000008">
    <property type="protein sequence ID" value="MEA5455408.1"/>
    <property type="molecule type" value="Genomic_DNA"/>
</dbReference>
<feature type="compositionally biased region" description="Basic and acidic residues" evidence="11">
    <location>
        <begin position="1"/>
        <end position="10"/>
    </location>
</feature>
<dbReference type="Pfam" id="PF02537">
    <property type="entry name" value="CRCB"/>
    <property type="match status" value="1"/>
</dbReference>
<dbReference type="Proteomes" id="UP001304769">
    <property type="component" value="Unassembled WGS sequence"/>
</dbReference>
<feature type="transmembrane region" description="Helical" evidence="10">
    <location>
        <begin position="37"/>
        <end position="55"/>
    </location>
</feature>
<evidence type="ECO:0000256" key="5">
    <source>
        <dbReference type="ARBA" id="ARBA00023136"/>
    </source>
</evidence>
<name>A0ABU5T743_9MICC</name>
<evidence type="ECO:0000256" key="11">
    <source>
        <dbReference type="SAM" id="MobiDB-lite"/>
    </source>
</evidence>
<feature type="transmembrane region" description="Helical" evidence="10">
    <location>
        <begin position="67"/>
        <end position="87"/>
    </location>
</feature>
<keyword evidence="5 10" id="KW-0472">Membrane</keyword>
<dbReference type="InterPro" id="IPR003691">
    <property type="entry name" value="FluC"/>
</dbReference>
<dbReference type="PANTHER" id="PTHR28259">
    <property type="entry name" value="FLUORIDE EXPORT PROTEIN 1-RELATED"/>
    <property type="match status" value="1"/>
</dbReference>
<keyword evidence="10" id="KW-0479">Metal-binding</keyword>
<dbReference type="RefSeq" id="WP_323279261.1">
    <property type="nucleotide sequence ID" value="NZ_JAYGGQ010000008.1"/>
</dbReference>
<evidence type="ECO:0000313" key="12">
    <source>
        <dbReference type="EMBL" id="MEA5455408.1"/>
    </source>
</evidence>
<feature type="region of interest" description="Disordered" evidence="11">
    <location>
        <begin position="1"/>
        <end position="22"/>
    </location>
</feature>
<proteinExistence type="inferred from homology"/>